<dbReference type="GO" id="GO:0051879">
    <property type="term" value="F:Hsp90 protein binding"/>
    <property type="evidence" value="ECO:0000318"/>
    <property type="project" value="GO_Central"/>
</dbReference>
<dbReference type="EMBL" id="CM008964">
    <property type="protein sequence ID" value="PNW84597.1"/>
    <property type="molecule type" value="Genomic_DNA"/>
</dbReference>
<dbReference type="SMART" id="SM00248">
    <property type="entry name" value="ANK"/>
    <property type="match status" value="2"/>
</dbReference>
<dbReference type="Pfam" id="PF12796">
    <property type="entry name" value="Ank_2"/>
    <property type="match status" value="1"/>
</dbReference>
<name>A0A2K3DVN0_CHLRE</name>
<keyword evidence="5" id="KW-0862">Zinc</keyword>
<evidence type="ECO:0000256" key="6">
    <source>
        <dbReference type="PROSITE-ProRule" id="PRU00023"/>
    </source>
</evidence>
<dbReference type="SUPFAM" id="SSF144232">
    <property type="entry name" value="HIT/MYND zinc finger-like"/>
    <property type="match status" value="1"/>
</dbReference>
<protein>
    <recommendedName>
        <fullName evidence="10">MYND-type domain-containing protein</fullName>
    </recommendedName>
</protein>
<keyword evidence="3 7" id="KW-0863">Zinc-finger</keyword>
<dbReference type="Gramene" id="PNW84597">
    <property type="protein sequence ID" value="PNW84597"/>
    <property type="gene ID" value="CHLRE_03g150700v5"/>
</dbReference>
<dbReference type="InterPro" id="IPR002110">
    <property type="entry name" value="Ankyrin_rpt"/>
</dbReference>
<evidence type="ECO:0000256" key="9">
    <source>
        <dbReference type="SAM" id="MobiDB-lite"/>
    </source>
</evidence>
<evidence type="ECO:0000256" key="2">
    <source>
        <dbReference type="ARBA" id="ARBA00022737"/>
    </source>
</evidence>
<keyword evidence="12" id="KW-1185">Reference proteome</keyword>
<dbReference type="PROSITE" id="PS50865">
    <property type="entry name" value="ZF_MYND_2"/>
    <property type="match status" value="1"/>
</dbReference>
<dbReference type="PROSITE" id="PS50088">
    <property type="entry name" value="ANK_REPEAT"/>
    <property type="match status" value="2"/>
</dbReference>
<organism evidence="11 12">
    <name type="scientific">Chlamydomonas reinhardtii</name>
    <name type="common">Chlamydomonas smithii</name>
    <dbReference type="NCBI Taxonomy" id="3055"/>
    <lineage>
        <taxon>Eukaryota</taxon>
        <taxon>Viridiplantae</taxon>
        <taxon>Chlorophyta</taxon>
        <taxon>core chlorophytes</taxon>
        <taxon>Chlorophyceae</taxon>
        <taxon>CS clade</taxon>
        <taxon>Chlamydomonadales</taxon>
        <taxon>Chlamydomonadaceae</taxon>
        <taxon>Chlamydomonas</taxon>
    </lineage>
</organism>
<dbReference type="OrthoDB" id="2423701at2759"/>
<dbReference type="SUPFAM" id="SSF48452">
    <property type="entry name" value="TPR-like"/>
    <property type="match status" value="1"/>
</dbReference>
<dbReference type="Gene3D" id="1.25.40.10">
    <property type="entry name" value="Tetratricopeptide repeat domain"/>
    <property type="match status" value="1"/>
</dbReference>
<dbReference type="InterPro" id="IPR002893">
    <property type="entry name" value="Znf_MYND"/>
</dbReference>
<feature type="repeat" description="TPR" evidence="8">
    <location>
        <begin position="10"/>
        <end position="43"/>
    </location>
</feature>
<dbReference type="PANTHER" id="PTHR22904:SF533">
    <property type="entry name" value="HSP70-HSP90 ORGANIZING PROTEIN 3"/>
    <property type="match status" value="1"/>
</dbReference>
<feature type="region of interest" description="Disordered" evidence="9">
    <location>
        <begin position="1"/>
        <end position="20"/>
    </location>
</feature>
<dbReference type="InterPro" id="IPR019734">
    <property type="entry name" value="TPR_rpt"/>
</dbReference>
<dbReference type="PANTHER" id="PTHR22904">
    <property type="entry name" value="TPR REPEAT CONTAINING PROTEIN"/>
    <property type="match status" value="1"/>
</dbReference>
<dbReference type="PROSITE" id="PS50005">
    <property type="entry name" value="TPR"/>
    <property type="match status" value="1"/>
</dbReference>
<feature type="compositionally biased region" description="Acidic residues" evidence="9">
    <location>
        <begin position="518"/>
        <end position="527"/>
    </location>
</feature>
<evidence type="ECO:0000256" key="5">
    <source>
        <dbReference type="ARBA" id="ARBA00022833"/>
    </source>
</evidence>
<keyword evidence="4 8" id="KW-0802">TPR repeat</keyword>
<dbReference type="PaxDb" id="3055-EDP01344"/>
<feature type="repeat" description="ANK" evidence="6">
    <location>
        <begin position="237"/>
        <end position="271"/>
    </location>
</feature>
<evidence type="ECO:0000259" key="10">
    <source>
        <dbReference type="PROSITE" id="PS50865"/>
    </source>
</evidence>
<dbReference type="Pfam" id="PF13414">
    <property type="entry name" value="TPR_11"/>
    <property type="match status" value="1"/>
</dbReference>
<evidence type="ECO:0000313" key="12">
    <source>
        <dbReference type="Proteomes" id="UP000006906"/>
    </source>
</evidence>
<keyword evidence="6" id="KW-0040">ANK repeat</keyword>
<evidence type="ECO:0000256" key="1">
    <source>
        <dbReference type="ARBA" id="ARBA00022723"/>
    </source>
</evidence>
<evidence type="ECO:0000256" key="3">
    <source>
        <dbReference type="ARBA" id="ARBA00022771"/>
    </source>
</evidence>
<gene>
    <name evidence="11" type="ORF">CHLRE_03g150700v5</name>
</gene>
<evidence type="ECO:0000313" key="11">
    <source>
        <dbReference type="EMBL" id="PNW84597.1"/>
    </source>
</evidence>
<dbReference type="KEGG" id="cre:CHLRE_03g150700v5"/>
<sequence>MAAGDLPPAATEHKDQGNSHFAKKEYEDAAACYERALALVPDNAVLLSNLSAAHLGNKAWGAALAAAERCLAADPAFLKGYGRKAAALQGLIRPGHAEKVLREGLARDGGNTYLREELARLLQEEDGDQSPRRARDGSDRPLRDMMTRMGPQITPAAPWPADVFQIAMFGDAAAFRSAFRPEHLRLRGLEARLPLLHLVVMGAQRLRPVNSAVGMDHAGVMRQLLAAGARADGRDATGYTALHHALAHNPVLDLADILITEGGADVNAQDRFGTYPLLSVCMSGAAESARLLLKYGARADLKDNDGCTALQMSQYNPEIQKLIYRAKEKVPDTDVRSCAGCGKTGNKLSSCAGCRSNTYYCGRDCQVAHWPKHKTACKAARKAAAAAAASGSAAPAAAAAAAAAAAGARSGSGAAKASAKPAKPLPKTLRVPVLLGEECLYLQSLQAPMANMMSQAAGLGSRPIPSNAAVDTDPGQLRQALAGAVRKATREHTMPIKVQVPCPPGMAPGMQLGPPDSSSDDDEDETAEAQKRAQGRRRARTATAQEVMGQYTMLCYNRDRTVVFQLDGTCGSGKKLRHLIRRQGVLGLKGYFAAYFDAECVGEDGVPTDIILSTAMLAVPNW</sequence>
<feature type="domain" description="MYND-type" evidence="10">
    <location>
        <begin position="338"/>
        <end position="377"/>
    </location>
</feature>
<dbReference type="SUPFAM" id="SSF48403">
    <property type="entry name" value="Ankyrin repeat"/>
    <property type="match status" value="1"/>
</dbReference>
<dbReference type="ExpressionAtlas" id="A0A2K3DVN0">
    <property type="expression patterns" value="baseline"/>
</dbReference>
<dbReference type="Proteomes" id="UP000006906">
    <property type="component" value="Chromosome 3"/>
</dbReference>
<dbReference type="Pfam" id="PF01753">
    <property type="entry name" value="zf-MYND"/>
    <property type="match status" value="1"/>
</dbReference>
<dbReference type="GO" id="GO:0008270">
    <property type="term" value="F:zinc ion binding"/>
    <property type="evidence" value="ECO:0007669"/>
    <property type="project" value="UniProtKB-KW"/>
</dbReference>
<evidence type="ECO:0000256" key="4">
    <source>
        <dbReference type="ARBA" id="ARBA00022803"/>
    </source>
</evidence>
<dbReference type="Gene3D" id="1.25.40.20">
    <property type="entry name" value="Ankyrin repeat-containing domain"/>
    <property type="match status" value="1"/>
</dbReference>
<reference evidence="11 12" key="1">
    <citation type="journal article" date="2007" name="Science">
        <title>The Chlamydomonas genome reveals the evolution of key animal and plant functions.</title>
        <authorList>
            <person name="Merchant S.S."/>
            <person name="Prochnik S.E."/>
            <person name="Vallon O."/>
            <person name="Harris E.H."/>
            <person name="Karpowicz S.J."/>
            <person name="Witman G.B."/>
            <person name="Terry A."/>
            <person name="Salamov A."/>
            <person name="Fritz-Laylin L.K."/>
            <person name="Marechal-Drouard L."/>
            <person name="Marshall W.F."/>
            <person name="Qu L.H."/>
            <person name="Nelson D.R."/>
            <person name="Sanderfoot A.A."/>
            <person name="Spalding M.H."/>
            <person name="Kapitonov V.V."/>
            <person name="Ren Q."/>
            <person name="Ferris P."/>
            <person name="Lindquist E."/>
            <person name="Shapiro H."/>
            <person name="Lucas S.M."/>
            <person name="Grimwood J."/>
            <person name="Schmutz J."/>
            <person name="Cardol P."/>
            <person name="Cerutti H."/>
            <person name="Chanfreau G."/>
            <person name="Chen C.L."/>
            <person name="Cognat V."/>
            <person name="Croft M.T."/>
            <person name="Dent R."/>
            <person name="Dutcher S."/>
            <person name="Fernandez E."/>
            <person name="Fukuzawa H."/>
            <person name="Gonzalez-Ballester D."/>
            <person name="Gonzalez-Halphen D."/>
            <person name="Hallmann A."/>
            <person name="Hanikenne M."/>
            <person name="Hippler M."/>
            <person name="Inwood W."/>
            <person name="Jabbari K."/>
            <person name="Kalanon M."/>
            <person name="Kuras R."/>
            <person name="Lefebvre P.A."/>
            <person name="Lemaire S.D."/>
            <person name="Lobanov A.V."/>
            <person name="Lohr M."/>
            <person name="Manuell A."/>
            <person name="Meier I."/>
            <person name="Mets L."/>
            <person name="Mittag M."/>
            <person name="Mittelmeier T."/>
            <person name="Moroney J.V."/>
            <person name="Moseley J."/>
            <person name="Napoli C."/>
            <person name="Nedelcu A.M."/>
            <person name="Niyogi K."/>
            <person name="Novoselov S.V."/>
            <person name="Paulsen I.T."/>
            <person name="Pazour G."/>
            <person name="Purton S."/>
            <person name="Ral J.P."/>
            <person name="Riano-Pachon D.M."/>
            <person name="Riekhof W."/>
            <person name="Rymarquis L."/>
            <person name="Schroda M."/>
            <person name="Stern D."/>
            <person name="Umen J."/>
            <person name="Willows R."/>
            <person name="Wilson N."/>
            <person name="Zimmer S.L."/>
            <person name="Allmer J."/>
            <person name="Balk J."/>
            <person name="Bisova K."/>
            <person name="Chen C.J."/>
            <person name="Elias M."/>
            <person name="Gendler K."/>
            <person name="Hauser C."/>
            <person name="Lamb M.R."/>
            <person name="Ledford H."/>
            <person name="Long J.C."/>
            <person name="Minagawa J."/>
            <person name="Page M.D."/>
            <person name="Pan J."/>
            <person name="Pootakham W."/>
            <person name="Roje S."/>
            <person name="Rose A."/>
            <person name="Stahlberg E."/>
            <person name="Terauchi A.M."/>
            <person name="Yang P."/>
            <person name="Ball S."/>
            <person name="Bowler C."/>
            <person name="Dieckmann C.L."/>
            <person name="Gladyshev V.N."/>
            <person name="Green P."/>
            <person name="Jorgensen R."/>
            <person name="Mayfield S."/>
            <person name="Mueller-Roeber B."/>
            <person name="Rajamani S."/>
            <person name="Sayre R.T."/>
            <person name="Brokstein P."/>
            <person name="Dubchak I."/>
            <person name="Goodstein D."/>
            <person name="Hornick L."/>
            <person name="Huang Y.W."/>
            <person name="Jhaveri J."/>
            <person name="Luo Y."/>
            <person name="Martinez D."/>
            <person name="Ngau W.C."/>
            <person name="Otillar B."/>
            <person name="Poliakov A."/>
            <person name="Porter A."/>
            <person name="Szajkowski L."/>
            <person name="Werner G."/>
            <person name="Zhou K."/>
            <person name="Grigoriev I.V."/>
            <person name="Rokhsar D.S."/>
            <person name="Grossman A.R."/>
        </authorList>
    </citation>
    <scope>NUCLEOTIDE SEQUENCE [LARGE SCALE GENOMIC DNA]</scope>
    <source>
        <strain evidence="12">CC-503</strain>
    </source>
</reference>
<accession>A0A2K3DVN0</accession>
<keyword evidence="1" id="KW-0479">Metal-binding</keyword>
<dbReference type="RefSeq" id="XP_042925634.1">
    <property type="nucleotide sequence ID" value="XM_043060505.1"/>
</dbReference>
<feature type="repeat" description="ANK" evidence="6">
    <location>
        <begin position="272"/>
        <end position="304"/>
    </location>
</feature>
<dbReference type="GeneID" id="5721147"/>
<dbReference type="STRING" id="3055.A0A2K3DVN0"/>
<dbReference type="InterPro" id="IPR036770">
    <property type="entry name" value="Ankyrin_rpt-contain_sf"/>
</dbReference>
<feature type="region of interest" description="Disordered" evidence="9">
    <location>
        <begin position="501"/>
        <end position="541"/>
    </location>
</feature>
<evidence type="ECO:0000256" key="8">
    <source>
        <dbReference type="PROSITE-ProRule" id="PRU00339"/>
    </source>
</evidence>
<dbReference type="InParanoid" id="A0A2K3DVN0"/>
<proteinExistence type="predicted"/>
<keyword evidence="2" id="KW-0677">Repeat</keyword>
<evidence type="ECO:0000256" key="7">
    <source>
        <dbReference type="PROSITE-ProRule" id="PRU00134"/>
    </source>
</evidence>
<dbReference type="SMART" id="SM00028">
    <property type="entry name" value="TPR"/>
    <property type="match status" value="2"/>
</dbReference>
<dbReference type="InterPro" id="IPR011990">
    <property type="entry name" value="TPR-like_helical_dom_sf"/>
</dbReference>
<feature type="compositionally biased region" description="Basic and acidic residues" evidence="9">
    <location>
        <begin position="11"/>
        <end position="20"/>
    </location>
</feature>
<feature type="region of interest" description="Disordered" evidence="9">
    <location>
        <begin position="122"/>
        <end position="143"/>
    </location>
</feature>
<dbReference type="Gene3D" id="6.10.140.2220">
    <property type="match status" value="1"/>
</dbReference>
<dbReference type="AlphaFoldDB" id="A0A2K3DVN0"/>